<dbReference type="AlphaFoldDB" id="A0AA40B1H5"/>
<comment type="caution">
    <text evidence="2">The sequence shown here is derived from an EMBL/GenBank/DDBJ whole genome shotgun (WGS) entry which is preliminary data.</text>
</comment>
<dbReference type="Pfam" id="PF06985">
    <property type="entry name" value="HET"/>
    <property type="match status" value="1"/>
</dbReference>
<dbReference type="InterPro" id="IPR052895">
    <property type="entry name" value="HetReg/Transcr_Mod"/>
</dbReference>
<dbReference type="PANTHER" id="PTHR24148">
    <property type="entry name" value="ANKYRIN REPEAT DOMAIN-CONTAINING PROTEIN 39 HOMOLOG-RELATED"/>
    <property type="match status" value="1"/>
</dbReference>
<protein>
    <recommendedName>
        <fullName evidence="1">Heterokaryon incompatibility domain-containing protein</fullName>
    </recommendedName>
</protein>
<keyword evidence="3" id="KW-1185">Reference proteome</keyword>
<evidence type="ECO:0000313" key="2">
    <source>
        <dbReference type="EMBL" id="KAK0725951.1"/>
    </source>
</evidence>
<feature type="domain" description="Heterokaryon incompatibility" evidence="1">
    <location>
        <begin position="29"/>
        <end position="78"/>
    </location>
</feature>
<organism evidence="2 3">
    <name type="scientific">Lasiosphaeris hirsuta</name>
    <dbReference type="NCBI Taxonomy" id="260670"/>
    <lineage>
        <taxon>Eukaryota</taxon>
        <taxon>Fungi</taxon>
        <taxon>Dikarya</taxon>
        <taxon>Ascomycota</taxon>
        <taxon>Pezizomycotina</taxon>
        <taxon>Sordariomycetes</taxon>
        <taxon>Sordariomycetidae</taxon>
        <taxon>Sordariales</taxon>
        <taxon>Lasiosphaeriaceae</taxon>
        <taxon>Lasiosphaeris</taxon>
    </lineage>
</organism>
<evidence type="ECO:0000313" key="3">
    <source>
        <dbReference type="Proteomes" id="UP001172102"/>
    </source>
</evidence>
<accession>A0AA40B1H5</accession>
<dbReference type="EMBL" id="JAUKUA010000002">
    <property type="protein sequence ID" value="KAK0725951.1"/>
    <property type="molecule type" value="Genomic_DNA"/>
</dbReference>
<sequence length="83" mass="9710">MPQPEEHAPIQCQLSDYPLQDSGKGTHLYEALSYVWGSDQKLRLISINEGYFPITENLYAALSRLRDHSPRRIIWIDRKRRGL</sequence>
<dbReference type="PANTHER" id="PTHR24148:SF78">
    <property type="entry name" value="HETEROKARYON INCOMPATIBILITY DOMAIN-CONTAINING PROTEIN"/>
    <property type="match status" value="1"/>
</dbReference>
<dbReference type="InterPro" id="IPR010730">
    <property type="entry name" value="HET"/>
</dbReference>
<proteinExistence type="predicted"/>
<gene>
    <name evidence="2" type="ORF">B0H67DRAFT_571955</name>
</gene>
<evidence type="ECO:0000259" key="1">
    <source>
        <dbReference type="Pfam" id="PF06985"/>
    </source>
</evidence>
<name>A0AA40B1H5_9PEZI</name>
<reference evidence="2" key="1">
    <citation type="submission" date="2023-06" db="EMBL/GenBank/DDBJ databases">
        <title>Genome-scale phylogeny and comparative genomics of the fungal order Sordariales.</title>
        <authorList>
            <consortium name="Lawrence Berkeley National Laboratory"/>
            <person name="Hensen N."/>
            <person name="Bonometti L."/>
            <person name="Westerberg I."/>
            <person name="Brannstrom I.O."/>
            <person name="Guillou S."/>
            <person name="Cros-Aarteil S."/>
            <person name="Calhoun S."/>
            <person name="Haridas S."/>
            <person name="Kuo A."/>
            <person name="Mondo S."/>
            <person name="Pangilinan J."/>
            <person name="Riley R."/>
            <person name="Labutti K."/>
            <person name="Andreopoulos B."/>
            <person name="Lipzen A."/>
            <person name="Chen C."/>
            <person name="Yanf M."/>
            <person name="Daum C."/>
            <person name="Ng V."/>
            <person name="Clum A."/>
            <person name="Steindorff A."/>
            <person name="Ohm R."/>
            <person name="Martin F."/>
            <person name="Silar P."/>
            <person name="Natvig D."/>
            <person name="Lalanne C."/>
            <person name="Gautier V."/>
            <person name="Ament-Velasquez S.L."/>
            <person name="Kruys A."/>
            <person name="Hutchinson M.I."/>
            <person name="Powell A.J."/>
            <person name="Barry K."/>
            <person name="Miller A.N."/>
            <person name="Grigoriev I.V."/>
            <person name="Debuchy R."/>
            <person name="Gladieux P."/>
            <person name="Thoren M.H."/>
            <person name="Johannesson H."/>
        </authorList>
    </citation>
    <scope>NUCLEOTIDE SEQUENCE</scope>
    <source>
        <strain evidence="2">SMH4607-1</strain>
    </source>
</reference>
<dbReference type="Proteomes" id="UP001172102">
    <property type="component" value="Unassembled WGS sequence"/>
</dbReference>